<proteinExistence type="predicted"/>
<protein>
    <submittedName>
        <fullName evidence="2">Uncharacterized protein</fullName>
    </submittedName>
</protein>
<sequence>MVKRKVADPPAVLEEEAAAEEEEEEAQQVEDVEGDGGDEVMHEEDEEEEDAGDLDEEGEEGDGEGGEEEEEEDEEEDADEDEGQMEEEEEGDGEEEAEEDGDEEEEDEEDEGEHEGDEEDEAEDEYADDAAQAQHGRADREGEEGGGMPMEDEEEDEPMDQSEHDAEEAIDQEFEAIEEAEEEGEAEEAEEEDQVHALDDADAADRGGRRMGPKRGSIRGGQRPPDKNRMSLYPQDYADYEPEESDAEAGDAVEEVDQGDSKESLYRIKENQKKLMEEHKLAEERESQLLKMTLDQEHDRKKKEKQQTEEEESLVTLSVVDEYWENESDKGDLRHTAADTNANGIPSGVVTPMEESEDEGADEGGGNRGGGGGQGGGGRGNERGERGARNQNRGKAYPEIEAVKRHGMKDEEHAVAEWNNTFLYKYGMGLPDLSRLQNKFITILVRAEDLSMENPAIVKREVYGSKEVYTEFSDVVAMLYHSNRVILPKTSRRMREYNHCFLDHRGFGWIRQGLPPDVSDFGGGLAVTIKVFGATFRGSFESSKAGYGYAQIRSQRWTENGRIMRVCKTPRAFDGLTLAELDLLKSRWPSTRHSHGGRKRFKPSPPPSTSCQHDLTIKWNFADEPSLAFSPAAMTDFSLFPENFSVTRMDDHVLYLDTQTDRFEICFHKNLSPEKAAEFARAKKGMATLQASPLVPPSVHPAGSEPPQSPSVGDPQGGGRSPRLPPFNAVTGAAPAGSPMVPEASPLPGGPMSDHGGAALGGLASPRGVGGGMPNSLGGSHVVRVARVKSPIHAEWATLKMKDAHRFGLPTEALDILFENVRACVSGIGGAGKG</sequence>
<dbReference type="EMBL" id="CDMZ01000883">
    <property type="protein sequence ID" value="CEM23300.1"/>
    <property type="molecule type" value="Genomic_DNA"/>
</dbReference>
<name>A0A0G4G518_9ALVE</name>
<feature type="compositionally biased region" description="Basic residues" evidence="1">
    <location>
        <begin position="590"/>
        <end position="602"/>
    </location>
</feature>
<evidence type="ECO:0000256" key="1">
    <source>
        <dbReference type="SAM" id="MobiDB-lite"/>
    </source>
</evidence>
<feature type="compositionally biased region" description="Acidic residues" evidence="1">
    <location>
        <begin position="13"/>
        <end position="128"/>
    </location>
</feature>
<feature type="compositionally biased region" description="Basic and acidic residues" evidence="1">
    <location>
        <begin position="327"/>
        <end position="337"/>
    </location>
</feature>
<gene>
    <name evidence="2" type="ORF">Cvel_570</name>
</gene>
<feature type="compositionally biased region" description="Acidic residues" evidence="1">
    <location>
        <begin position="150"/>
        <end position="193"/>
    </location>
</feature>
<feature type="region of interest" description="Disordered" evidence="1">
    <location>
        <begin position="692"/>
        <end position="745"/>
    </location>
</feature>
<feature type="region of interest" description="Disordered" evidence="1">
    <location>
        <begin position="1"/>
        <end position="265"/>
    </location>
</feature>
<organism evidence="2">
    <name type="scientific">Chromera velia CCMP2878</name>
    <dbReference type="NCBI Taxonomy" id="1169474"/>
    <lineage>
        <taxon>Eukaryota</taxon>
        <taxon>Sar</taxon>
        <taxon>Alveolata</taxon>
        <taxon>Colpodellida</taxon>
        <taxon>Chromeraceae</taxon>
        <taxon>Chromera</taxon>
    </lineage>
</organism>
<accession>A0A0G4G518</accession>
<evidence type="ECO:0000313" key="2">
    <source>
        <dbReference type="EMBL" id="CEM23300.1"/>
    </source>
</evidence>
<reference evidence="2" key="1">
    <citation type="submission" date="2014-11" db="EMBL/GenBank/DDBJ databases">
        <authorList>
            <person name="Otto D Thomas"/>
            <person name="Naeem Raeece"/>
        </authorList>
    </citation>
    <scope>NUCLEOTIDE SEQUENCE</scope>
</reference>
<feature type="compositionally biased region" description="Gly residues" evidence="1">
    <location>
        <begin position="363"/>
        <end position="379"/>
    </location>
</feature>
<feature type="region of interest" description="Disordered" evidence="1">
    <location>
        <begin position="590"/>
        <end position="609"/>
    </location>
</feature>
<dbReference type="VEuPathDB" id="CryptoDB:Cvel_570"/>
<dbReference type="AlphaFoldDB" id="A0A0G4G518"/>
<feature type="region of interest" description="Disordered" evidence="1">
    <location>
        <begin position="279"/>
        <end position="400"/>
    </location>
</feature>
<feature type="compositionally biased region" description="Basic and acidic residues" evidence="1">
    <location>
        <begin position="194"/>
        <end position="208"/>
    </location>
</feature>
<feature type="compositionally biased region" description="Basic and acidic residues" evidence="1">
    <location>
        <begin position="279"/>
        <end position="299"/>
    </location>
</feature>
<feature type="compositionally biased region" description="Acidic residues" evidence="1">
    <location>
        <begin position="238"/>
        <end position="258"/>
    </location>
</feature>